<dbReference type="Pfam" id="PF03960">
    <property type="entry name" value="ArsC"/>
    <property type="match status" value="1"/>
</dbReference>
<dbReference type="GO" id="GO:0005737">
    <property type="term" value="C:cytoplasm"/>
    <property type="evidence" value="ECO:0007669"/>
    <property type="project" value="UniProtKB-SubCell"/>
</dbReference>
<name>A0A160ILB7_9BACL</name>
<gene>
    <name evidence="1" type="ORF">ABE65_007520</name>
</gene>
<dbReference type="Proteomes" id="UP000076623">
    <property type="component" value="Chromosome"/>
</dbReference>
<dbReference type="NCBIfam" id="NF009210">
    <property type="entry name" value="PRK12559.1"/>
    <property type="match status" value="1"/>
</dbReference>
<dbReference type="PANTHER" id="PTHR30041:SF7">
    <property type="entry name" value="GLOBAL TRANSCRIPTIONAL REGULATOR SPX"/>
    <property type="match status" value="1"/>
</dbReference>
<dbReference type="GO" id="GO:0045892">
    <property type="term" value="P:negative regulation of DNA-templated transcription"/>
    <property type="evidence" value="ECO:0007669"/>
    <property type="project" value="InterPro"/>
</dbReference>
<proteinExistence type="inferred from homology"/>
<reference evidence="1 2" key="1">
    <citation type="submission" date="2016-04" db="EMBL/GenBank/DDBJ databases">
        <title>Complete genome sequence of Fictibacillus phosphorivorans G25-29, a strain toxic to nematodes.</title>
        <authorList>
            <person name="Zheng Z."/>
        </authorList>
    </citation>
    <scope>NUCLEOTIDE SEQUENCE [LARGE SCALE GENOMIC DNA]</scope>
    <source>
        <strain evidence="1 2">G25-29</strain>
    </source>
</reference>
<dbReference type="NCBIfam" id="TIGR01617">
    <property type="entry name" value="arsC_related"/>
    <property type="match status" value="1"/>
</dbReference>
<dbReference type="KEGG" id="fpn:ABE65_007520"/>
<protein>
    <submittedName>
        <fullName evidence="1">Transcriptional regulator Spx</fullName>
    </submittedName>
</protein>
<sequence length="132" mass="15612">MVTLFTSPSCTSCRKAKAWLKENDIPYQERNIFSEPLSIEEVKQILRMTEDGTDEIISTRSKTFQELNINLESMPLQDLYQLIADHPGLLRRPIILDEKRLQVGYNEDEIRRFLPRRVRTFQLMEAQRLVNE</sequence>
<dbReference type="CDD" id="cd03032">
    <property type="entry name" value="ArsC_Spx"/>
    <property type="match status" value="1"/>
</dbReference>
<dbReference type="EMBL" id="CP015378">
    <property type="protein sequence ID" value="ANC76656.1"/>
    <property type="molecule type" value="Genomic_DNA"/>
</dbReference>
<dbReference type="InterPro" id="IPR036249">
    <property type="entry name" value="Thioredoxin-like_sf"/>
</dbReference>
<accession>A0A160ILB7</accession>
<dbReference type="STRING" id="1221500.ABE65_007520"/>
<evidence type="ECO:0000313" key="1">
    <source>
        <dbReference type="EMBL" id="ANC76656.1"/>
    </source>
</evidence>
<dbReference type="Gene3D" id="3.40.30.10">
    <property type="entry name" value="Glutaredoxin"/>
    <property type="match status" value="1"/>
</dbReference>
<dbReference type="OrthoDB" id="9794155at2"/>
<dbReference type="InterPro" id="IPR006660">
    <property type="entry name" value="Arsenate_reductase-like"/>
</dbReference>
<dbReference type="HAMAP" id="MF_01132">
    <property type="entry name" value="Spx"/>
    <property type="match status" value="1"/>
</dbReference>
<organism evidence="1 2">
    <name type="scientific">Fictibacillus phosphorivorans</name>
    <dbReference type="NCBI Taxonomy" id="1221500"/>
    <lineage>
        <taxon>Bacteria</taxon>
        <taxon>Bacillati</taxon>
        <taxon>Bacillota</taxon>
        <taxon>Bacilli</taxon>
        <taxon>Bacillales</taxon>
        <taxon>Fictibacillaceae</taxon>
        <taxon>Fictibacillus</taxon>
    </lineage>
</organism>
<dbReference type="SUPFAM" id="SSF52833">
    <property type="entry name" value="Thioredoxin-like"/>
    <property type="match status" value="1"/>
</dbReference>
<dbReference type="InterPro" id="IPR006504">
    <property type="entry name" value="Tscrpt_reg_Spx/MgsR"/>
</dbReference>
<dbReference type="PROSITE" id="PS51353">
    <property type="entry name" value="ARSC"/>
    <property type="match status" value="1"/>
</dbReference>
<dbReference type="InterPro" id="IPR023731">
    <property type="entry name" value="Spx"/>
</dbReference>
<dbReference type="PROSITE" id="PS51354">
    <property type="entry name" value="GLUTAREDOXIN_2"/>
    <property type="match status" value="1"/>
</dbReference>
<evidence type="ECO:0000313" key="2">
    <source>
        <dbReference type="Proteomes" id="UP000076623"/>
    </source>
</evidence>
<dbReference type="PANTHER" id="PTHR30041">
    <property type="entry name" value="ARSENATE REDUCTASE"/>
    <property type="match status" value="1"/>
</dbReference>
<keyword evidence="2" id="KW-1185">Reference proteome</keyword>
<dbReference type="NCBIfam" id="NF002459">
    <property type="entry name" value="PRK01655.1"/>
    <property type="match status" value="1"/>
</dbReference>